<feature type="chain" id="PRO_5043554166" evidence="1">
    <location>
        <begin position="21"/>
        <end position="170"/>
    </location>
</feature>
<dbReference type="AlphaFoldDB" id="A0AAW3V433"/>
<sequence>MKKYILIGFILSIASLVCNAQSVAATPNHQFSKVEIAYRSQDCSFQFSPVNFCDDKHVAAINSALSEQAPNFNGHYILLTISEYPRYHQRSVVAIDTNTGVVYPLPIDAYSGPTDKSGNTSKDGKVTLDLKSNKVCIDGTILVYRALEHGKFCFTFEGHKFVGHHTTYMD</sequence>
<dbReference type="Proteomes" id="UP000518681">
    <property type="component" value="Unassembled WGS sequence"/>
</dbReference>
<proteinExistence type="predicted"/>
<evidence type="ECO:0000313" key="2">
    <source>
        <dbReference type="EMBL" id="MBB6203881.1"/>
    </source>
</evidence>
<name>A0AAW3V433_9BURK</name>
<keyword evidence="1" id="KW-0732">Signal</keyword>
<evidence type="ECO:0000256" key="1">
    <source>
        <dbReference type="SAM" id="SignalP"/>
    </source>
</evidence>
<reference evidence="2 3" key="1">
    <citation type="submission" date="2020-08" db="EMBL/GenBank/DDBJ databases">
        <title>Genomic Encyclopedia of Type Strains, Phase IV (KMG-V): Genome sequencing to study the core and pangenomes of soil and plant-associated prokaryotes.</title>
        <authorList>
            <person name="Whitman W."/>
        </authorList>
    </citation>
    <scope>NUCLEOTIDE SEQUENCE [LARGE SCALE GENOMIC DNA]</scope>
    <source>
        <strain evidence="2 3">SEMIA 4013</strain>
    </source>
</reference>
<accession>A0AAW3V433</accession>
<evidence type="ECO:0000313" key="3">
    <source>
        <dbReference type="Proteomes" id="UP000518681"/>
    </source>
</evidence>
<gene>
    <name evidence="2" type="ORF">GGD69_004768</name>
</gene>
<comment type="caution">
    <text evidence="2">The sequence shown here is derived from an EMBL/GenBank/DDBJ whole genome shotgun (WGS) entry which is preliminary data.</text>
</comment>
<dbReference type="RefSeq" id="WP_183798889.1">
    <property type="nucleotide sequence ID" value="NZ_JACIII010000008.1"/>
</dbReference>
<organism evidence="2 3">
    <name type="scientific">Paraburkholderia fungorum</name>
    <dbReference type="NCBI Taxonomy" id="134537"/>
    <lineage>
        <taxon>Bacteria</taxon>
        <taxon>Pseudomonadati</taxon>
        <taxon>Pseudomonadota</taxon>
        <taxon>Betaproteobacteria</taxon>
        <taxon>Burkholderiales</taxon>
        <taxon>Burkholderiaceae</taxon>
        <taxon>Paraburkholderia</taxon>
    </lineage>
</organism>
<feature type="signal peptide" evidence="1">
    <location>
        <begin position="1"/>
        <end position="20"/>
    </location>
</feature>
<dbReference type="EMBL" id="JACIIK010000008">
    <property type="protein sequence ID" value="MBB6203881.1"/>
    <property type="molecule type" value="Genomic_DNA"/>
</dbReference>
<protein>
    <submittedName>
        <fullName evidence="2">Uncharacterized protein</fullName>
    </submittedName>
</protein>